<feature type="modified residue" description="2-(S-cysteinyl)pyruvic acid O-phosphothioketal" evidence="12">
    <location>
        <position position="116"/>
    </location>
</feature>
<gene>
    <name evidence="12" type="primary">murA</name>
    <name evidence="14" type="ordered locus">Cphy_2473</name>
</gene>
<dbReference type="InterPro" id="IPR036968">
    <property type="entry name" value="Enolpyruvate_Tfrase_sf"/>
</dbReference>
<evidence type="ECO:0000256" key="8">
    <source>
        <dbReference type="ARBA" id="ARBA00023306"/>
    </source>
</evidence>
<feature type="binding site" evidence="12">
    <location>
        <position position="327"/>
    </location>
    <ligand>
        <name>UDP-N-acetyl-alpha-D-glucosamine</name>
        <dbReference type="ChEBI" id="CHEBI:57705"/>
    </ligand>
</feature>
<feature type="domain" description="Enolpyruvate transferase" evidence="13">
    <location>
        <begin position="8"/>
        <end position="405"/>
    </location>
</feature>
<evidence type="ECO:0000313" key="15">
    <source>
        <dbReference type="Proteomes" id="UP000000370"/>
    </source>
</evidence>
<comment type="similarity">
    <text evidence="10 12">Belongs to the EPSP synthase family. MurA subfamily.</text>
</comment>
<dbReference type="InterPro" id="IPR013792">
    <property type="entry name" value="RNA3'P_cycl/enolpyr_Trfase_a/b"/>
</dbReference>
<evidence type="ECO:0000256" key="11">
    <source>
        <dbReference type="ARBA" id="ARBA00047527"/>
    </source>
</evidence>
<dbReference type="HOGENOM" id="CLU_027387_0_0_9"/>
<dbReference type="GO" id="GO:0071555">
    <property type="term" value="P:cell wall organization"/>
    <property type="evidence" value="ECO:0007669"/>
    <property type="project" value="UniProtKB-KW"/>
</dbReference>
<comment type="pathway">
    <text evidence="2 12">Cell wall biogenesis; peptidoglycan biosynthesis.</text>
</comment>
<evidence type="ECO:0000313" key="14">
    <source>
        <dbReference type="EMBL" id="ABX42834.1"/>
    </source>
</evidence>
<dbReference type="HAMAP" id="MF_00111">
    <property type="entry name" value="MurA"/>
    <property type="match status" value="1"/>
</dbReference>
<keyword evidence="15" id="KW-1185">Reference proteome</keyword>
<dbReference type="AlphaFoldDB" id="A9KLU0"/>
<dbReference type="Gene3D" id="3.65.10.10">
    <property type="entry name" value="Enolpyruvate transferase domain"/>
    <property type="match status" value="2"/>
</dbReference>
<dbReference type="CDD" id="cd01555">
    <property type="entry name" value="UdpNAET"/>
    <property type="match status" value="1"/>
</dbReference>
<dbReference type="NCBIfam" id="NF006873">
    <property type="entry name" value="PRK09369.1"/>
    <property type="match status" value="1"/>
</dbReference>
<evidence type="ECO:0000256" key="2">
    <source>
        <dbReference type="ARBA" id="ARBA00004752"/>
    </source>
</evidence>
<feature type="binding site" evidence="12">
    <location>
        <begin position="22"/>
        <end position="23"/>
    </location>
    <ligand>
        <name>phosphoenolpyruvate</name>
        <dbReference type="ChEBI" id="CHEBI:58702"/>
    </ligand>
</feature>
<dbReference type="InterPro" id="IPR050068">
    <property type="entry name" value="MurA_subfamily"/>
</dbReference>
<feature type="active site" description="Proton donor" evidence="12">
    <location>
        <position position="116"/>
    </location>
</feature>
<dbReference type="NCBIfam" id="TIGR01072">
    <property type="entry name" value="murA"/>
    <property type="match status" value="1"/>
</dbReference>
<dbReference type="GO" id="GO:0008760">
    <property type="term" value="F:UDP-N-acetylglucosamine 1-carboxyvinyltransferase activity"/>
    <property type="evidence" value="ECO:0007669"/>
    <property type="project" value="UniProtKB-UniRule"/>
</dbReference>
<evidence type="ECO:0000256" key="7">
    <source>
        <dbReference type="ARBA" id="ARBA00022984"/>
    </source>
</evidence>
<keyword evidence="9 12" id="KW-0961">Cell wall biogenesis/degradation</keyword>
<keyword evidence="12" id="KW-0670">Pyruvate</keyword>
<evidence type="ECO:0000256" key="6">
    <source>
        <dbReference type="ARBA" id="ARBA00022960"/>
    </source>
</evidence>
<dbReference type="PANTHER" id="PTHR43783:SF1">
    <property type="entry name" value="UDP-N-ACETYLGLUCOSAMINE 1-CARBOXYVINYLTRANSFERASE"/>
    <property type="match status" value="1"/>
</dbReference>
<keyword evidence="6 12" id="KW-0133">Cell shape</keyword>
<dbReference type="GO" id="GO:0005737">
    <property type="term" value="C:cytoplasm"/>
    <property type="evidence" value="ECO:0007669"/>
    <property type="project" value="UniProtKB-SubCell"/>
</dbReference>
<dbReference type="Proteomes" id="UP000000370">
    <property type="component" value="Chromosome"/>
</dbReference>
<dbReference type="InterPro" id="IPR001986">
    <property type="entry name" value="Enolpyruvate_Tfrase_dom"/>
</dbReference>
<dbReference type="EC" id="2.5.1.7" evidence="12"/>
<evidence type="ECO:0000256" key="4">
    <source>
        <dbReference type="ARBA" id="ARBA00022618"/>
    </source>
</evidence>
<proteinExistence type="inferred from homology"/>
<dbReference type="KEGG" id="cpy:Cphy_2473"/>
<comment type="subcellular location">
    <subcellularLocation>
        <location evidence="1 12">Cytoplasm</location>
    </subcellularLocation>
</comment>
<dbReference type="EMBL" id="CP000885">
    <property type="protein sequence ID" value="ABX42834.1"/>
    <property type="molecule type" value="Genomic_DNA"/>
</dbReference>
<sequence>MSSVVVSGLSSLYGEVSIQGSKNAVLPILAASLLHAGVTVLKDCPCISDVCDMLLVMEDMGCQVKWDNSTLIIDATNANPIPVTGETAKKTRASILFLGALLSRNKQAVISYPGGCTIGKRPIDIHINSLEKMGVVLEDEDNVLTCSVLRLRGTRIEFPSPSVGATENVLLAAVLAEGITEIVNAAREPEITALCEFLIQSGAKISGLGTSCLRIEGVDELHDTSYQVPPDRIVAGTYLTAVAAASGYAVIHGVIERDLAEVIYVLRKMGCVIDLRENKAFIKRSGVLQSPGIIITEPFPGFPTDMQSQFLSLMSVSYGESVIEERIFEARFNVVEELNRMGSLINIEEKRAIVQGLRKLKGTEVVAKDLRGGAALIIAGLTAEGITVIRNTEYVERGYVDICKDLRNLNANIRMLQV</sequence>
<comment type="caution">
    <text evidence="12">Lacks conserved residue(s) required for the propagation of feature annotation.</text>
</comment>
<dbReference type="Pfam" id="PF00275">
    <property type="entry name" value="EPSP_synthase"/>
    <property type="match status" value="1"/>
</dbReference>
<dbReference type="GO" id="GO:0008360">
    <property type="term" value="P:regulation of cell shape"/>
    <property type="evidence" value="ECO:0007669"/>
    <property type="project" value="UniProtKB-KW"/>
</dbReference>
<accession>A9KLU0</accession>
<dbReference type="GO" id="GO:0051301">
    <property type="term" value="P:cell division"/>
    <property type="evidence" value="ECO:0007669"/>
    <property type="project" value="UniProtKB-KW"/>
</dbReference>
<dbReference type="GO" id="GO:0019277">
    <property type="term" value="P:UDP-N-acetylgalactosamine biosynthetic process"/>
    <property type="evidence" value="ECO:0007669"/>
    <property type="project" value="InterPro"/>
</dbReference>
<organism evidence="14 15">
    <name type="scientific">Lachnoclostridium phytofermentans (strain ATCC 700394 / DSM 18823 / ISDg)</name>
    <name type="common">Clostridium phytofermentans</name>
    <dbReference type="NCBI Taxonomy" id="357809"/>
    <lineage>
        <taxon>Bacteria</taxon>
        <taxon>Bacillati</taxon>
        <taxon>Bacillota</taxon>
        <taxon>Clostridia</taxon>
        <taxon>Lachnospirales</taxon>
        <taxon>Lachnospiraceae</taxon>
    </lineage>
</organism>
<keyword evidence="5 12" id="KW-0808">Transferase</keyword>
<evidence type="ECO:0000259" key="13">
    <source>
        <dbReference type="Pfam" id="PF00275"/>
    </source>
</evidence>
<dbReference type="GO" id="GO:0009252">
    <property type="term" value="P:peptidoglycan biosynthetic process"/>
    <property type="evidence" value="ECO:0007669"/>
    <property type="project" value="UniProtKB-UniRule"/>
</dbReference>
<protein>
    <recommendedName>
        <fullName evidence="12">UDP-N-acetylglucosamine 1-carboxyvinyltransferase</fullName>
        <ecNumber evidence="12">2.5.1.7</ecNumber>
    </recommendedName>
    <alternativeName>
        <fullName evidence="12">Enoylpyruvate transferase</fullName>
    </alternativeName>
    <alternativeName>
        <fullName evidence="12">UDP-N-acetylglucosamine enolpyruvyl transferase</fullName>
        <shortName evidence="12">EPT</shortName>
    </alternativeName>
</protein>
<keyword evidence="4 12" id="KW-0132">Cell division</keyword>
<name>A9KLU0_LACP7</name>
<evidence type="ECO:0000256" key="9">
    <source>
        <dbReference type="ARBA" id="ARBA00023316"/>
    </source>
</evidence>
<dbReference type="STRING" id="357809.Cphy_2473"/>
<comment type="catalytic activity">
    <reaction evidence="11 12">
        <text>phosphoenolpyruvate + UDP-N-acetyl-alpha-D-glucosamine = UDP-N-acetyl-3-O-(1-carboxyvinyl)-alpha-D-glucosamine + phosphate</text>
        <dbReference type="Rhea" id="RHEA:18681"/>
        <dbReference type="ChEBI" id="CHEBI:43474"/>
        <dbReference type="ChEBI" id="CHEBI:57705"/>
        <dbReference type="ChEBI" id="CHEBI:58702"/>
        <dbReference type="ChEBI" id="CHEBI:68483"/>
        <dbReference type="EC" id="2.5.1.7"/>
    </reaction>
</comment>
<dbReference type="eggNOG" id="COG0766">
    <property type="taxonomic scope" value="Bacteria"/>
</dbReference>
<dbReference type="SUPFAM" id="SSF55205">
    <property type="entry name" value="EPT/RTPC-like"/>
    <property type="match status" value="1"/>
</dbReference>
<evidence type="ECO:0000256" key="12">
    <source>
        <dbReference type="HAMAP-Rule" id="MF_00111"/>
    </source>
</evidence>
<dbReference type="UniPathway" id="UPA00219"/>
<evidence type="ECO:0000256" key="10">
    <source>
        <dbReference type="ARBA" id="ARBA00038367"/>
    </source>
</evidence>
<keyword evidence="3 12" id="KW-0963">Cytoplasm</keyword>
<evidence type="ECO:0000256" key="5">
    <source>
        <dbReference type="ARBA" id="ARBA00022679"/>
    </source>
</evidence>
<dbReference type="PANTHER" id="PTHR43783">
    <property type="entry name" value="UDP-N-ACETYLGLUCOSAMINE 1-CARBOXYVINYLTRANSFERASE"/>
    <property type="match status" value="1"/>
</dbReference>
<feature type="binding site" evidence="12">
    <location>
        <position position="92"/>
    </location>
    <ligand>
        <name>UDP-N-acetyl-alpha-D-glucosamine</name>
        <dbReference type="ChEBI" id="CHEBI:57705"/>
    </ligand>
</feature>
<evidence type="ECO:0000256" key="3">
    <source>
        <dbReference type="ARBA" id="ARBA00022490"/>
    </source>
</evidence>
<comment type="function">
    <text evidence="12">Cell wall formation. Adds enolpyruvyl to UDP-N-acetylglucosamine.</text>
</comment>
<reference evidence="15" key="1">
    <citation type="submission" date="2007-11" db="EMBL/GenBank/DDBJ databases">
        <title>Complete genome sequence of Clostridium phytofermentans ISDg.</title>
        <authorList>
            <person name="Leschine S.B."/>
            <person name="Warnick T.A."/>
            <person name="Blanchard J.L."/>
            <person name="Schnell D.J."/>
            <person name="Petit E.L."/>
            <person name="LaTouf W.G."/>
            <person name="Copeland A."/>
            <person name="Lucas S."/>
            <person name="Lapidus A."/>
            <person name="Barry K."/>
            <person name="Glavina del Rio T."/>
            <person name="Dalin E."/>
            <person name="Tice H."/>
            <person name="Pitluck S."/>
            <person name="Kiss H."/>
            <person name="Brettin T."/>
            <person name="Bruce D."/>
            <person name="Detter J.C."/>
            <person name="Han C."/>
            <person name="Kuske C."/>
            <person name="Schmutz J."/>
            <person name="Larimer F."/>
            <person name="Land M."/>
            <person name="Hauser L."/>
            <person name="Kyrpides N."/>
            <person name="Kim E.A."/>
            <person name="Richardson P."/>
        </authorList>
    </citation>
    <scope>NUCLEOTIDE SEQUENCE [LARGE SCALE GENOMIC DNA]</scope>
    <source>
        <strain evidence="15">ATCC 700394 / DSM 18823 / ISDg</strain>
    </source>
</reference>
<feature type="binding site" evidence="12">
    <location>
        <position position="305"/>
    </location>
    <ligand>
        <name>UDP-N-acetyl-alpha-D-glucosamine</name>
        <dbReference type="ChEBI" id="CHEBI:57705"/>
    </ligand>
</feature>
<dbReference type="OrthoDB" id="9803760at2"/>
<keyword evidence="8 12" id="KW-0131">Cell cycle</keyword>
<dbReference type="InterPro" id="IPR005750">
    <property type="entry name" value="UDP_GlcNAc_COvinyl_MurA"/>
</dbReference>
<dbReference type="RefSeq" id="WP_012200487.1">
    <property type="nucleotide sequence ID" value="NC_010001.1"/>
</dbReference>
<keyword evidence="7 12" id="KW-0573">Peptidoglycan synthesis</keyword>
<evidence type="ECO:0000256" key="1">
    <source>
        <dbReference type="ARBA" id="ARBA00004496"/>
    </source>
</evidence>